<keyword evidence="2" id="KW-1185">Reference proteome</keyword>
<dbReference type="Gramene" id="OGLUM08G05140.1">
    <property type="protein sequence ID" value="OGLUM08G05140.1"/>
    <property type="gene ID" value="OGLUM08G05140"/>
</dbReference>
<evidence type="ECO:0000313" key="1">
    <source>
        <dbReference type="EnsemblPlants" id="OGLUM08G05140.1"/>
    </source>
</evidence>
<dbReference type="EnsemblPlants" id="OGLUM08G05140.1">
    <property type="protein sequence ID" value="OGLUM08G05140.1"/>
    <property type="gene ID" value="OGLUM08G05140"/>
</dbReference>
<proteinExistence type="predicted"/>
<dbReference type="HOGENOM" id="CLU_3417641_0_0_1"/>
<dbReference type="Proteomes" id="UP000026961">
    <property type="component" value="Chromosome 8"/>
</dbReference>
<dbReference type="AlphaFoldDB" id="A0A0E0ARM3"/>
<reference evidence="1" key="1">
    <citation type="submission" date="2015-04" db="UniProtKB">
        <authorList>
            <consortium name="EnsemblPlants"/>
        </authorList>
    </citation>
    <scope>IDENTIFICATION</scope>
</reference>
<name>A0A0E0ARM3_9ORYZ</name>
<evidence type="ECO:0000313" key="2">
    <source>
        <dbReference type="Proteomes" id="UP000026961"/>
    </source>
</evidence>
<reference evidence="1" key="2">
    <citation type="submission" date="2018-05" db="EMBL/GenBank/DDBJ databases">
        <title>OgluRS3 (Oryza glumaepatula Reference Sequence Version 3).</title>
        <authorList>
            <person name="Zhang J."/>
            <person name="Kudrna D."/>
            <person name="Lee S."/>
            <person name="Talag J."/>
            <person name="Welchert J."/>
            <person name="Wing R.A."/>
        </authorList>
    </citation>
    <scope>NUCLEOTIDE SEQUENCE [LARGE SCALE GENOMIC DNA]</scope>
</reference>
<accession>A0A0E0ARM3</accession>
<sequence length="26" mass="2643">MSSVKVLGLGAPENWGPYAGALATRP</sequence>
<organism evidence="1">
    <name type="scientific">Oryza glumipatula</name>
    <dbReference type="NCBI Taxonomy" id="40148"/>
    <lineage>
        <taxon>Eukaryota</taxon>
        <taxon>Viridiplantae</taxon>
        <taxon>Streptophyta</taxon>
        <taxon>Embryophyta</taxon>
        <taxon>Tracheophyta</taxon>
        <taxon>Spermatophyta</taxon>
        <taxon>Magnoliopsida</taxon>
        <taxon>Liliopsida</taxon>
        <taxon>Poales</taxon>
        <taxon>Poaceae</taxon>
        <taxon>BOP clade</taxon>
        <taxon>Oryzoideae</taxon>
        <taxon>Oryzeae</taxon>
        <taxon>Oryzinae</taxon>
        <taxon>Oryza</taxon>
    </lineage>
</organism>
<protein>
    <submittedName>
        <fullName evidence="1">Uncharacterized protein</fullName>
    </submittedName>
</protein>